<reference evidence="6" key="1">
    <citation type="journal article" date="2019" name="Int. J. Syst. Evol. Microbiol.">
        <title>The Global Catalogue of Microorganisms (GCM) 10K type strain sequencing project: providing services to taxonomists for standard genome sequencing and annotation.</title>
        <authorList>
            <consortium name="The Broad Institute Genomics Platform"/>
            <consortium name="The Broad Institute Genome Sequencing Center for Infectious Disease"/>
            <person name="Wu L."/>
            <person name="Ma J."/>
        </authorList>
    </citation>
    <scope>NUCLEOTIDE SEQUENCE [LARGE SCALE GENOMIC DNA]</scope>
    <source>
        <strain evidence="6">CGMCC 4.7405</strain>
    </source>
</reference>
<dbReference type="InterPro" id="IPR002577">
    <property type="entry name" value="HTH_HxlR"/>
</dbReference>
<dbReference type="InterPro" id="IPR036388">
    <property type="entry name" value="WH-like_DNA-bd_sf"/>
</dbReference>
<protein>
    <submittedName>
        <fullName evidence="5">Winged helix-turn-helix transcriptional regulator</fullName>
    </submittedName>
</protein>
<dbReference type="PANTHER" id="PTHR33204">
    <property type="entry name" value="TRANSCRIPTIONAL REGULATOR, MARR FAMILY"/>
    <property type="match status" value="1"/>
</dbReference>
<dbReference type="SUPFAM" id="SSF46785">
    <property type="entry name" value="Winged helix' DNA-binding domain"/>
    <property type="match status" value="1"/>
</dbReference>
<evidence type="ECO:0000313" key="6">
    <source>
        <dbReference type="Proteomes" id="UP001595690"/>
    </source>
</evidence>
<feature type="domain" description="HTH hxlR-type" evidence="4">
    <location>
        <begin position="29"/>
        <end position="129"/>
    </location>
</feature>
<dbReference type="InterPro" id="IPR036390">
    <property type="entry name" value="WH_DNA-bd_sf"/>
</dbReference>
<dbReference type="RefSeq" id="WP_382372873.1">
    <property type="nucleotide sequence ID" value="NZ_JBHRZI010000012.1"/>
</dbReference>
<proteinExistence type="predicted"/>
<dbReference type="Pfam" id="PF01638">
    <property type="entry name" value="HxlR"/>
    <property type="match status" value="1"/>
</dbReference>
<evidence type="ECO:0000256" key="2">
    <source>
        <dbReference type="ARBA" id="ARBA00023125"/>
    </source>
</evidence>
<dbReference type="InterPro" id="IPR011991">
    <property type="entry name" value="ArsR-like_HTH"/>
</dbReference>
<keyword evidence="6" id="KW-1185">Reference proteome</keyword>
<keyword evidence="3" id="KW-0804">Transcription</keyword>
<dbReference type="PROSITE" id="PS51118">
    <property type="entry name" value="HTH_HXLR"/>
    <property type="match status" value="1"/>
</dbReference>
<evidence type="ECO:0000256" key="3">
    <source>
        <dbReference type="ARBA" id="ARBA00023163"/>
    </source>
</evidence>
<evidence type="ECO:0000313" key="5">
    <source>
        <dbReference type="EMBL" id="MFC3892849.1"/>
    </source>
</evidence>
<keyword evidence="2" id="KW-0238">DNA-binding</keyword>
<dbReference type="Proteomes" id="UP001595690">
    <property type="component" value="Unassembled WGS sequence"/>
</dbReference>
<dbReference type="EMBL" id="JBHRZI010000012">
    <property type="protein sequence ID" value="MFC3892849.1"/>
    <property type="molecule type" value="Genomic_DNA"/>
</dbReference>
<accession>A0ABV8BTA7</accession>
<dbReference type="Gene3D" id="1.10.10.10">
    <property type="entry name" value="Winged helix-like DNA-binding domain superfamily/Winged helix DNA-binding domain"/>
    <property type="match status" value="1"/>
</dbReference>
<sequence length="149" mass="16458">MNGEEGTFPAPGDVVVTASRKGDLFDPLCPTRQLLDRVGSRWSTLAVLSLAAAEGELRFTELKREMTGVSQKMLAQTLRTLERDGLVGRRVEASKPPRVYYRLTSLGTTLVAPLRSLRTWAEQYMPLVQHNCDTFDAADDSTVPPPPAR</sequence>
<evidence type="ECO:0000259" key="4">
    <source>
        <dbReference type="PROSITE" id="PS51118"/>
    </source>
</evidence>
<dbReference type="PANTHER" id="PTHR33204:SF37">
    <property type="entry name" value="HTH-TYPE TRANSCRIPTIONAL REGULATOR YODB"/>
    <property type="match status" value="1"/>
</dbReference>
<name>A0ABV8BTA7_9PSEU</name>
<organism evidence="5 6">
    <name type="scientific">Lentzea rhizosphaerae</name>
    <dbReference type="NCBI Taxonomy" id="2041025"/>
    <lineage>
        <taxon>Bacteria</taxon>
        <taxon>Bacillati</taxon>
        <taxon>Actinomycetota</taxon>
        <taxon>Actinomycetes</taxon>
        <taxon>Pseudonocardiales</taxon>
        <taxon>Pseudonocardiaceae</taxon>
        <taxon>Lentzea</taxon>
    </lineage>
</organism>
<keyword evidence="1" id="KW-0805">Transcription regulation</keyword>
<gene>
    <name evidence="5" type="ORF">ACFOWZ_15340</name>
</gene>
<dbReference type="CDD" id="cd00090">
    <property type="entry name" value="HTH_ARSR"/>
    <property type="match status" value="1"/>
</dbReference>
<evidence type="ECO:0000256" key="1">
    <source>
        <dbReference type="ARBA" id="ARBA00023015"/>
    </source>
</evidence>
<comment type="caution">
    <text evidence="5">The sequence shown here is derived from an EMBL/GenBank/DDBJ whole genome shotgun (WGS) entry which is preliminary data.</text>
</comment>